<comment type="catalytic activity">
    <reaction evidence="6">
        <text>D-5-isobutylhydantoin = L-5-isobutylhydantoin</text>
        <dbReference type="Rhea" id="RHEA:84231"/>
        <dbReference type="ChEBI" id="CHEBI:233609"/>
        <dbReference type="ChEBI" id="CHEBI:233610"/>
    </reaction>
</comment>
<evidence type="ECO:0000256" key="4">
    <source>
        <dbReference type="ARBA" id="ARBA00067972"/>
    </source>
</evidence>
<dbReference type="PANTHER" id="PTHR28047:SF5">
    <property type="entry name" value="PROTEIN DCG1"/>
    <property type="match status" value="1"/>
</dbReference>
<dbReference type="InterPro" id="IPR053714">
    <property type="entry name" value="Iso_Racemase_Enz_sf"/>
</dbReference>
<comment type="catalytic activity">
    <reaction evidence="2">
        <text>a D-5-monosubstituted hydantoin = a L-5-monosubstituted hydantoin</text>
        <dbReference type="Rhea" id="RHEA:46624"/>
        <dbReference type="ChEBI" id="CHEBI:86339"/>
        <dbReference type="ChEBI" id="CHEBI:86340"/>
        <dbReference type="EC" id="5.1.99.5"/>
    </reaction>
</comment>
<evidence type="ECO:0000256" key="2">
    <source>
        <dbReference type="ARBA" id="ARBA00051635"/>
    </source>
</evidence>
<evidence type="ECO:0000256" key="3">
    <source>
        <dbReference type="ARBA" id="ARBA00066406"/>
    </source>
</evidence>
<dbReference type="GO" id="GO:0047661">
    <property type="term" value="F:amino-acid racemase activity"/>
    <property type="evidence" value="ECO:0007669"/>
    <property type="project" value="InterPro"/>
</dbReference>
<evidence type="ECO:0000256" key="1">
    <source>
        <dbReference type="ARBA" id="ARBA00038414"/>
    </source>
</evidence>
<evidence type="ECO:0000256" key="5">
    <source>
        <dbReference type="ARBA" id="ARBA00093199"/>
    </source>
</evidence>
<dbReference type="GO" id="GO:0036348">
    <property type="term" value="F:hydantoin racemase activity"/>
    <property type="evidence" value="ECO:0007669"/>
    <property type="project" value="UniProtKB-EC"/>
</dbReference>
<sequence length="240" mass="25870">MRKNEAINTRIQVINPNTCEEMTHSIGLAAEQVAAASTQIIAQNPKTGVPSIEGHYDEAISAIGVLDLIREGREQGVHGHIIACFGDPALHAARELAKAPVIGIAEAAFHMATLVATKFSIVTTLSRTRIIAEHLLQQYGFEGHCAKIRCIDLPVLALENDKEYAYIKLLESCQQAKMQDGIGAIVLGCGGMAEMADRVSQEIGIPIIDGVRSAVKLIEGLHGMGIQTSKWGDYDYPLSK</sequence>
<dbReference type="EMBL" id="CP134206">
    <property type="protein sequence ID" value="WND05816.1"/>
    <property type="molecule type" value="Genomic_DNA"/>
</dbReference>
<name>A0AB38YWG6_9GAMM</name>
<protein>
    <recommendedName>
        <fullName evidence="4">Hydantoin racemase</fullName>
        <ecNumber evidence="3">5.1.99.5</ecNumber>
    </recommendedName>
</protein>
<comment type="catalytic activity">
    <reaction evidence="5">
        <text>D-5-benzylhydantoin = L-5-benzylhydantoin</text>
        <dbReference type="Rhea" id="RHEA:83991"/>
        <dbReference type="ChEBI" id="CHEBI:176864"/>
        <dbReference type="ChEBI" id="CHEBI:233540"/>
    </reaction>
</comment>
<dbReference type="Gene3D" id="3.40.50.12500">
    <property type="match status" value="1"/>
</dbReference>
<evidence type="ECO:0000256" key="6">
    <source>
        <dbReference type="ARBA" id="ARBA00093234"/>
    </source>
</evidence>
<dbReference type="InterPro" id="IPR052186">
    <property type="entry name" value="Hydantoin_racemase-like"/>
</dbReference>
<proteinExistence type="inferred from homology"/>
<dbReference type="Proteomes" id="UP001256400">
    <property type="component" value="Chromosome"/>
</dbReference>
<accession>A0AB38YWG6</accession>
<reference evidence="7" key="1">
    <citation type="submission" date="2023-09" db="EMBL/GenBank/DDBJ databases">
        <title>Acinetobacter soli.</title>
        <authorList>
            <person name="Kim B."/>
            <person name="Kim D."/>
            <person name="Park D."/>
        </authorList>
    </citation>
    <scope>NUCLEOTIDE SEQUENCE</scope>
    <source>
        <strain evidence="7">2023.05</strain>
    </source>
</reference>
<organism evidence="7 8">
    <name type="scientific">Acinetobacter soli</name>
    <dbReference type="NCBI Taxonomy" id="487316"/>
    <lineage>
        <taxon>Bacteria</taxon>
        <taxon>Pseudomonadati</taxon>
        <taxon>Pseudomonadota</taxon>
        <taxon>Gammaproteobacteria</taxon>
        <taxon>Moraxellales</taxon>
        <taxon>Moraxellaceae</taxon>
        <taxon>Acinetobacter</taxon>
    </lineage>
</organism>
<evidence type="ECO:0000313" key="8">
    <source>
        <dbReference type="Proteomes" id="UP001256400"/>
    </source>
</evidence>
<comment type="similarity">
    <text evidence="1">Belongs to the HyuE racemase family.</text>
</comment>
<dbReference type="AlphaFoldDB" id="A0AB38YWG6"/>
<evidence type="ECO:0000313" key="7">
    <source>
        <dbReference type="EMBL" id="WND05816.1"/>
    </source>
</evidence>
<dbReference type="EC" id="5.1.99.5" evidence="3"/>
<dbReference type="FunFam" id="3.40.50.12500:FF:000001">
    <property type="entry name" value="Putative hydantoin racemase"/>
    <property type="match status" value="1"/>
</dbReference>
<dbReference type="InterPro" id="IPR015942">
    <property type="entry name" value="Asp/Glu/hydantoin_racemase"/>
</dbReference>
<dbReference type="PANTHER" id="PTHR28047">
    <property type="entry name" value="PROTEIN DCG1"/>
    <property type="match status" value="1"/>
</dbReference>
<dbReference type="RefSeq" id="WP_004934978.1">
    <property type="nucleotide sequence ID" value="NZ_BBNM01000006.1"/>
</dbReference>
<gene>
    <name evidence="7" type="ORF">RHP80_01195</name>
</gene>
<dbReference type="Pfam" id="PF01177">
    <property type="entry name" value="Asp_Glu_race"/>
    <property type="match status" value="1"/>
</dbReference>